<reference evidence="1 2" key="1">
    <citation type="submission" date="2024-02" db="EMBL/GenBank/DDBJ databases">
        <title>Draft genome sequence of Collimonas sp. strain H4R21, an effective mineral-weathering bacterial strain isolated from the beech rhizosphere.</title>
        <authorList>
            <person name="Morin E."/>
            <person name="Uroz S."/>
            <person name="Leveau J.H.J."/>
            <person name="Kumar R."/>
            <person name="Rey M.W."/>
            <person name="Pham J."/>
        </authorList>
    </citation>
    <scope>NUCLEOTIDE SEQUENCE [LARGE SCALE GENOMIC DNA]</scope>
    <source>
        <strain evidence="1 2">H4R21</strain>
    </source>
</reference>
<dbReference type="Proteomes" id="UP001495910">
    <property type="component" value="Unassembled WGS sequence"/>
</dbReference>
<proteinExistence type="predicted"/>
<gene>
    <name evidence="1" type="ORF">V8G57_16310</name>
</gene>
<keyword evidence="2" id="KW-1185">Reference proteome</keyword>
<protein>
    <submittedName>
        <fullName evidence="1">Uncharacterized protein</fullName>
    </submittedName>
</protein>
<evidence type="ECO:0000313" key="1">
    <source>
        <dbReference type="EMBL" id="MEM4988958.1"/>
    </source>
</evidence>
<dbReference type="EMBL" id="JBANDC010000011">
    <property type="protein sequence ID" value="MEM4988958.1"/>
    <property type="molecule type" value="Genomic_DNA"/>
</dbReference>
<dbReference type="RefSeq" id="WP_342830255.1">
    <property type="nucleotide sequence ID" value="NZ_JBANDC010000011.1"/>
</dbReference>
<evidence type="ECO:0000313" key="2">
    <source>
        <dbReference type="Proteomes" id="UP001495910"/>
    </source>
</evidence>
<accession>A0ABU9PY87</accession>
<comment type="caution">
    <text evidence="1">The sequence shown here is derived from an EMBL/GenBank/DDBJ whole genome shotgun (WGS) entry which is preliminary data.</text>
</comment>
<name>A0ABU9PY87_9BURK</name>
<organism evidence="1 2">
    <name type="scientific">Collimonas rhizosphaerae</name>
    <dbReference type="NCBI Taxonomy" id="3126357"/>
    <lineage>
        <taxon>Bacteria</taxon>
        <taxon>Pseudomonadati</taxon>
        <taxon>Pseudomonadota</taxon>
        <taxon>Betaproteobacteria</taxon>
        <taxon>Burkholderiales</taxon>
        <taxon>Oxalobacteraceae</taxon>
        <taxon>Collimonas</taxon>
    </lineage>
</organism>
<sequence>MNKSNLRWIVAALALGAGGIYAVFSVDDSIAKTGTQAVAAAGELGGLASGAAQAAAPALSAKAQDAVSINPFGK</sequence>